<keyword evidence="4" id="KW-1185">Reference proteome</keyword>
<dbReference type="InterPro" id="IPR036249">
    <property type="entry name" value="Thioredoxin-like_sf"/>
</dbReference>
<gene>
    <name evidence="3" type="ORF">GF068_04715</name>
</gene>
<proteinExistence type="predicted"/>
<dbReference type="SUPFAM" id="SSF48452">
    <property type="entry name" value="TPR-like"/>
    <property type="match status" value="1"/>
</dbReference>
<dbReference type="AlphaFoldDB" id="A0A6N7PK63"/>
<evidence type="ECO:0000256" key="1">
    <source>
        <dbReference type="SAM" id="MobiDB-lite"/>
    </source>
</evidence>
<dbReference type="Gene3D" id="1.25.40.10">
    <property type="entry name" value="Tetratricopeptide repeat domain"/>
    <property type="match status" value="1"/>
</dbReference>
<dbReference type="Proteomes" id="UP000440224">
    <property type="component" value="Unassembled WGS sequence"/>
</dbReference>
<protein>
    <submittedName>
        <fullName evidence="3">Thiol reductase thioredoxin</fullName>
    </submittedName>
</protein>
<feature type="domain" description="Thioredoxin" evidence="2">
    <location>
        <begin position="82"/>
        <end position="227"/>
    </location>
</feature>
<evidence type="ECO:0000259" key="2">
    <source>
        <dbReference type="PROSITE" id="PS51352"/>
    </source>
</evidence>
<feature type="compositionally biased region" description="Low complexity" evidence="1">
    <location>
        <begin position="74"/>
        <end position="96"/>
    </location>
</feature>
<dbReference type="InterPro" id="IPR011990">
    <property type="entry name" value="TPR-like_helical_dom_sf"/>
</dbReference>
<comment type="caution">
    <text evidence="3">The sequence shown here is derived from an EMBL/GenBank/DDBJ whole genome shotgun (WGS) entry which is preliminary data.</text>
</comment>
<evidence type="ECO:0000313" key="4">
    <source>
        <dbReference type="Proteomes" id="UP000440224"/>
    </source>
</evidence>
<dbReference type="EMBL" id="WJIE01000001">
    <property type="protein sequence ID" value="MRG91226.1"/>
    <property type="molecule type" value="Genomic_DNA"/>
</dbReference>
<dbReference type="SUPFAM" id="SSF52833">
    <property type="entry name" value="Thioredoxin-like"/>
    <property type="match status" value="1"/>
</dbReference>
<dbReference type="InterPro" id="IPR013766">
    <property type="entry name" value="Thioredoxin_domain"/>
</dbReference>
<name>A0A6N7PK63_9BACT</name>
<evidence type="ECO:0000313" key="3">
    <source>
        <dbReference type="EMBL" id="MRG91226.1"/>
    </source>
</evidence>
<organism evidence="3 4">
    <name type="scientific">Polyangium spumosum</name>
    <dbReference type="NCBI Taxonomy" id="889282"/>
    <lineage>
        <taxon>Bacteria</taxon>
        <taxon>Pseudomonadati</taxon>
        <taxon>Myxococcota</taxon>
        <taxon>Polyangia</taxon>
        <taxon>Polyangiales</taxon>
        <taxon>Polyangiaceae</taxon>
        <taxon>Polyangium</taxon>
    </lineage>
</organism>
<dbReference type="OrthoDB" id="5378915at2"/>
<reference evidence="3 4" key="1">
    <citation type="submission" date="2019-10" db="EMBL/GenBank/DDBJ databases">
        <title>A soil myxobacterium in the family Polyangiaceae.</title>
        <authorList>
            <person name="Li Y."/>
            <person name="Wang J."/>
        </authorList>
    </citation>
    <scope>NUCLEOTIDE SEQUENCE [LARGE SCALE GENOMIC DNA]</scope>
    <source>
        <strain evidence="3 4">DSM 14734</strain>
    </source>
</reference>
<sequence length="534" mass="56468">MPVHPNANLVRRLGLRIACGVLRPKPRADASALSFGRTRLLGGTLGAMARPRRLLAALLFAAGCGGAPPPAPNTPNTTEGGPTNGAAATSAAATSSDLSGPSSAAGGKDTSAPPLVFIEDDLDGAMARARAEKKALFVDAWAPWCHTCLSMKNYVLVDPALRPLADRVIFAALDTDRPSSAAFLERYKMSFWPTFFMIDPAKGDVVAYWPGAASVREMRGFIEDAVRVLDASAPPSDPLYTLSRASAARAAGDHHKALALYDELFAKVDARWPRRDDALAGKLSALAGSGDVDGCARFGAAHVDEIRGAAAPADFASVLLSCASRLAKSSTQELARRKAMARLEALVASPPPESTVDDRADALAILADVKSELGDAEGARAAHEKRLVLMEKAAAEAKTPEIAATYDYGRAVSYMALGRNEQAVRMLEQREREMPKSYDAPARLSSVLARMGRMEAALAANGRAVALSYGPRRLAYLKQRAGLQAKMGDKPGQIATLREEVAGHEALGPGQRNEAALMDARRRLAEALGAAPKR</sequence>
<dbReference type="Pfam" id="PF13899">
    <property type="entry name" value="Thioredoxin_7"/>
    <property type="match status" value="1"/>
</dbReference>
<accession>A0A6N7PK63</accession>
<feature type="region of interest" description="Disordered" evidence="1">
    <location>
        <begin position="69"/>
        <end position="111"/>
    </location>
</feature>
<dbReference type="PROSITE" id="PS51352">
    <property type="entry name" value="THIOREDOXIN_2"/>
    <property type="match status" value="1"/>
</dbReference>
<dbReference type="Gene3D" id="3.40.30.10">
    <property type="entry name" value="Glutaredoxin"/>
    <property type="match status" value="1"/>
</dbReference>
<dbReference type="GO" id="GO:0006950">
    <property type="term" value="P:response to stress"/>
    <property type="evidence" value="ECO:0007669"/>
    <property type="project" value="UniProtKB-ARBA"/>
</dbReference>